<feature type="compositionally biased region" description="Low complexity" evidence="1">
    <location>
        <begin position="235"/>
        <end position="304"/>
    </location>
</feature>
<keyword evidence="3" id="KW-1185">Reference proteome</keyword>
<protein>
    <submittedName>
        <fullName evidence="2">Uncharacterized protein</fullName>
    </submittedName>
</protein>
<dbReference type="AlphaFoldDB" id="A0A7D9J0A8"/>
<comment type="caution">
    <text evidence="2">The sequence shown here is derived from an EMBL/GenBank/DDBJ whole genome shotgun (WGS) entry which is preliminary data.</text>
</comment>
<dbReference type="PANTHER" id="PTHR47331:SF6">
    <property type="entry name" value="DOUBLECORTIN DOMAIN-CONTAINING PROTEIN"/>
    <property type="match status" value="1"/>
</dbReference>
<reference evidence="2" key="1">
    <citation type="submission" date="2020-04" db="EMBL/GenBank/DDBJ databases">
        <authorList>
            <person name="Alioto T."/>
            <person name="Alioto T."/>
            <person name="Gomez Garrido J."/>
        </authorList>
    </citation>
    <scope>NUCLEOTIDE SEQUENCE</scope>
    <source>
        <strain evidence="2">A484AB</strain>
    </source>
</reference>
<evidence type="ECO:0000313" key="3">
    <source>
        <dbReference type="Proteomes" id="UP001152795"/>
    </source>
</evidence>
<proteinExistence type="predicted"/>
<name>A0A7D9J0A8_PARCT</name>
<evidence type="ECO:0000313" key="2">
    <source>
        <dbReference type="EMBL" id="CAB4017631.1"/>
    </source>
</evidence>
<dbReference type="PANTHER" id="PTHR47331">
    <property type="entry name" value="PHD-TYPE DOMAIN-CONTAINING PROTEIN"/>
    <property type="match status" value="1"/>
</dbReference>
<feature type="compositionally biased region" description="Polar residues" evidence="1">
    <location>
        <begin position="305"/>
        <end position="323"/>
    </location>
</feature>
<feature type="region of interest" description="Disordered" evidence="1">
    <location>
        <begin position="233"/>
        <end position="331"/>
    </location>
</feature>
<dbReference type="Proteomes" id="UP001152795">
    <property type="component" value="Unassembled WGS sequence"/>
</dbReference>
<organism evidence="2 3">
    <name type="scientific">Paramuricea clavata</name>
    <name type="common">Red gorgonian</name>
    <name type="synonym">Violescent sea-whip</name>
    <dbReference type="NCBI Taxonomy" id="317549"/>
    <lineage>
        <taxon>Eukaryota</taxon>
        <taxon>Metazoa</taxon>
        <taxon>Cnidaria</taxon>
        <taxon>Anthozoa</taxon>
        <taxon>Octocorallia</taxon>
        <taxon>Malacalcyonacea</taxon>
        <taxon>Plexauridae</taxon>
        <taxon>Paramuricea</taxon>
    </lineage>
</organism>
<accession>A0A7D9J0A8</accession>
<dbReference type="EMBL" id="CACRXK020009633">
    <property type="protein sequence ID" value="CAB4017631.1"/>
    <property type="molecule type" value="Genomic_DNA"/>
</dbReference>
<feature type="compositionally biased region" description="Polar residues" evidence="1">
    <location>
        <begin position="508"/>
        <end position="520"/>
    </location>
</feature>
<dbReference type="OrthoDB" id="10068969at2759"/>
<feature type="region of interest" description="Disordered" evidence="1">
    <location>
        <begin position="503"/>
        <end position="527"/>
    </location>
</feature>
<evidence type="ECO:0000256" key="1">
    <source>
        <dbReference type="SAM" id="MobiDB-lite"/>
    </source>
</evidence>
<sequence>MQTEEFKTTKLWDKVQNAITTLQTTPDSIPQIRFAISKVRAAFHNYHMSIVSYIDYLVRVGTLECIEEREKIEHILDYHKHYVDTVVAEGNERKKELTAEMGSARLSSRASSRASSASSAALRAQARGDAAAAIKKAELQKKRNEIESQLALQIQQQELALSRQKINEKARLEQLRLEEEAAVAVAKVTAIENELEISDPQGLDLPEEHVDQKVNNYLENQYEFTPDNIDTTQSFQQQHPATQPFQQQHPAAQPFQQQHPAAQPFQQQHPAAQPFQQQHTAAQPFQQQHTAAQPFQQQHTAAQPSQPLDPTTSAFHPTTRTSPPSEPGQDTMKSYIDFMARRELIANKIEKFDDQPGNYHQLRSAYIKNPAKGVIEVWKKLDERFGTSIVITKAYLDKLTDFPKIDYKDARKLQELGDLLLELQCAKSDGSLPGLRILDEAMYIKPIIAKLPGDVQGRWQRHAFRYKTGHGVEYPPFEEFSKFVQNLALERNDPNLTLEVLGKENHQSRNLGSRQRQTYKTEIADEEESRRKNLTCDPIRWCVVLHEKPHPLAKCRAF</sequence>
<gene>
    <name evidence="2" type="ORF">PACLA_8A087527</name>
</gene>